<evidence type="ECO:0000256" key="4">
    <source>
        <dbReference type="ARBA" id="ARBA00022448"/>
    </source>
</evidence>
<protein>
    <submittedName>
        <fullName evidence="12">Arsenic transporter</fullName>
    </submittedName>
</protein>
<evidence type="ECO:0000313" key="12">
    <source>
        <dbReference type="EMBL" id="GGL20947.1"/>
    </source>
</evidence>
<feature type="transmembrane region" description="Helical" evidence="10">
    <location>
        <begin position="338"/>
        <end position="355"/>
    </location>
</feature>
<evidence type="ECO:0000256" key="3">
    <source>
        <dbReference type="ARBA" id="ARBA00009843"/>
    </source>
</evidence>
<gene>
    <name evidence="12" type="ORF">GCM10012284_64570</name>
</gene>
<feature type="transmembrane region" description="Helical" evidence="10">
    <location>
        <begin position="252"/>
        <end position="277"/>
    </location>
</feature>
<evidence type="ECO:0000256" key="2">
    <source>
        <dbReference type="ARBA" id="ARBA00006433"/>
    </source>
</evidence>
<dbReference type="EMBL" id="BMMX01000086">
    <property type="protein sequence ID" value="GGL20947.1"/>
    <property type="molecule type" value="Genomic_DNA"/>
</dbReference>
<evidence type="ECO:0000259" key="11">
    <source>
        <dbReference type="Pfam" id="PF03600"/>
    </source>
</evidence>
<feature type="transmembrane region" description="Helical" evidence="10">
    <location>
        <begin position="57"/>
        <end position="76"/>
    </location>
</feature>
<dbReference type="InterPro" id="IPR000802">
    <property type="entry name" value="Arsenical_pump_ArsB"/>
</dbReference>
<comment type="subcellular location">
    <subcellularLocation>
        <location evidence="1">Cell membrane</location>
        <topology evidence="1">Multi-pass membrane protein</topology>
    </subcellularLocation>
</comment>
<accession>A0A8J3C8X4</accession>
<evidence type="ECO:0000256" key="5">
    <source>
        <dbReference type="ARBA" id="ARBA00022475"/>
    </source>
</evidence>
<reference evidence="12" key="2">
    <citation type="submission" date="2020-09" db="EMBL/GenBank/DDBJ databases">
        <authorList>
            <person name="Sun Q."/>
            <person name="Zhou Y."/>
        </authorList>
    </citation>
    <scope>NUCLEOTIDE SEQUENCE</scope>
    <source>
        <strain evidence="12">CGMCC 4.7299</strain>
    </source>
</reference>
<evidence type="ECO:0000313" key="13">
    <source>
        <dbReference type="Proteomes" id="UP000656042"/>
    </source>
</evidence>
<sequence length="440" mass="45634">MADQWPVADQWIDLEPQRIAERIRTGRRTIFVVITTVSAVVLLVAVLAFAVARPLGLSEAVVAVPAAALAVVLGLVPWPEALTELRDLAPTVAFLAAALLLSHLCDQAGVFRYAGAVAGRLSRGAPRRLLVLVFAIAALVTAVLSLDATVVLFTPVVLATAAALSLTPRPYVYACGHLANSASLLLPVSNLTNLLAVAASGIGFLRFLALMALPWAGVVVVEFVILRRYFAGDLAGSSPARPPAPSLARPPRFALATLGLTLVGFVVTGAFGLHPVWAAAAGAAVLLLAQRGGGRTTWAALSLPFCLFVLSLGVVVLAVGRSEAGVLVARLVPRHEGLVALLLLAGLAAVLANLVNNVPATLMLLPLVSHRVGPIMAVLLGVNIGPNVTYAGSLATLLWRRVLRGAGQSPRVGEFTRIGVLTVPACLTVGVAGLWLSLRL</sequence>
<dbReference type="Pfam" id="PF03600">
    <property type="entry name" value="CitMHS"/>
    <property type="match status" value="1"/>
</dbReference>
<dbReference type="AlphaFoldDB" id="A0A8J3C8X4"/>
<comment type="similarity">
    <text evidence="2">Belongs to the ArsB family.</text>
</comment>
<evidence type="ECO:0000256" key="6">
    <source>
        <dbReference type="ARBA" id="ARBA00022692"/>
    </source>
</evidence>
<keyword evidence="9 10" id="KW-0472">Membrane</keyword>
<feature type="transmembrane region" description="Helical" evidence="10">
    <location>
        <begin position="211"/>
        <end position="231"/>
    </location>
</feature>
<keyword evidence="7" id="KW-0059">Arsenical resistance</keyword>
<evidence type="ECO:0000256" key="9">
    <source>
        <dbReference type="ARBA" id="ARBA00023136"/>
    </source>
</evidence>
<keyword evidence="13" id="KW-1185">Reference proteome</keyword>
<keyword evidence="6 10" id="KW-0812">Transmembrane</keyword>
<dbReference type="PRINTS" id="PR00758">
    <property type="entry name" value="ARSENICPUMP"/>
</dbReference>
<dbReference type="PANTHER" id="PTHR43302:SF5">
    <property type="entry name" value="TRANSPORTER ARSB-RELATED"/>
    <property type="match status" value="1"/>
</dbReference>
<dbReference type="GO" id="GO:0015105">
    <property type="term" value="F:arsenite transmembrane transporter activity"/>
    <property type="evidence" value="ECO:0007669"/>
    <property type="project" value="InterPro"/>
</dbReference>
<comment type="similarity">
    <text evidence="3">Belongs to the CitM (TC 2.A.11) transporter family.</text>
</comment>
<evidence type="ECO:0000256" key="10">
    <source>
        <dbReference type="SAM" id="Phobius"/>
    </source>
</evidence>
<feature type="transmembrane region" description="Helical" evidence="10">
    <location>
        <begin position="297"/>
        <end position="318"/>
    </location>
</feature>
<organism evidence="12 13">
    <name type="scientific">Mangrovihabitans endophyticus</name>
    <dbReference type="NCBI Taxonomy" id="1751298"/>
    <lineage>
        <taxon>Bacteria</taxon>
        <taxon>Bacillati</taxon>
        <taxon>Actinomycetota</taxon>
        <taxon>Actinomycetes</taxon>
        <taxon>Micromonosporales</taxon>
        <taxon>Micromonosporaceae</taxon>
        <taxon>Mangrovihabitans</taxon>
    </lineage>
</organism>
<feature type="transmembrane region" description="Helical" evidence="10">
    <location>
        <begin position="30"/>
        <end position="51"/>
    </location>
</feature>
<dbReference type="Proteomes" id="UP000656042">
    <property type="component" value="Unassembled WGS sequence"/>
</dbReference>
<feature type="transmembrane region" description="Helical" evidence="10">
    <location>
        <begin position="375"/>
        <end position="398"/>
    </location>
</feature>
<evidence type="ECO:0000256" key="8">
    <source>
        <dbReference type="ARBA" id="ARBA00022989"/>
    </source>
</evidence>
<feature type="transmembrane region" description="Helical" evidence="10">
    <location>
        <begin position="129"/>
        <end position="146"/>
    </location>
</feature>
<name>A0A8J3C8X4_9ACTN</name>
<dbReference type="GO" id="GO:0046685">
    <property type="term" value="P:response to arsenic-containing substance"/>
    <property type="evidence" value="ECO:0007669"/>
    <property type="project" value="UniProtKB-KW"/>
</dbReference>
<dbReference type="InterPro" id="IPR004680">
    <property type="entry name" value="Cit_transptr-like_dom"/>
</dbReference>
<dbReference type="PANTHER" id="PTHR43302">
    <property type="entry name" value="TRANSPORTER ARSB-RELATED"/>
    <property type="match status" value="1"/>
</dbReference>
<keyword evidence="8 10" id="KW-1133">Transmembrane helix</keyword>
<feature type="domain" description="Citrate transporter-like" evidence="11">
    <location>
        <begin position="53"/>
        <end position="370"/>
    </location>
</feature>
<evidence type="ECO:0000256" key="1">
    <source>
        <dbReference type="ARBA" id="ARBA00004651"/>
    </source>
</evidence>
<comment type="caution">
    <text evidence="12">The sequence shown here is derived from an EMBL/GenBank/DDBJ whole genome shotgun (WGS) entry which is preliminary data.</text>
</comment>
<feature type="transmembrane region" description="Helical" evidence="10">
    <location>
        <begin position="418"/>
        <end position="438"/>
    </location>
</feature>
<proteinExistence type="inferred from homology"/>
<reference evidence="12" key="1">
    <citation type="journal article" date="2014" name="Int. J. Syst. Evol. Microbiol.">
        <title>Complete genome sequence of Corynebacterium casei LMG S-19264T (=DSM 44701T), isolated from a smear-ripened cheese.</title>
        <authorList>
            <consortium name="US DOE Joint Genome Institute (JGI-PGF)"/>
            <person name="Walter F."/>
            <person name="Albersmeier A."/>
            <person name="Kalinowski J."/>
            <person name="Ruckert C."/>
        </authorList>
    </citation>
    <scope>NUCLEOTIDE SEQUENCE</scope>
    <source>
        <strain evidence="12">CGMCC 4.7299</strain>
    </source>
</reference>
<keyword evidence="5" id="KW-1003">Cell membrane</keyword>
<evidence type="ECO:0000256" key="7">
    <source>
        <dbReference type="ARBA" id="ARBA00022849"/>
    </source>
</evidence>
<dbReference type="GO" id="GO:0005886">
    <property type="term" value="C:plasma membrane"/>
    <property type="evidence" value="ECO:0007669"/>
    <property type="project" value="UniProtKB-SubCell"/>
</dbReference>
<keyword evidence="4" id="KW-0813">Transport</keyword>